<proteinExistence type="inferred from homology"/>
<dbReference type="RefSeq" id="WP_310771464.1">
    <property type="nucleotide sequence ID" value="NZ_CP134050.1"/>
</dbReference>
<dbReference type="Proteomes" id="UP001256827">
    <property type="component" value="Chromosome"/>
</dbReference>
<evidence type="ECO:0000313" key="3">
    <source>
        <dbReference type="EMBL" id="WNC16629.1"/>
    </source>
</evidence>
<comment type="similarity">
    <text evidence="1">Belongs to the glycosyltransferase 2 family.</text>
</comment>
<dbReference type="CDD" id="cd06433">
    <property type="entry name" value="GT_2_WfgS_like"/>
    <property type="match status" value="1"/>
</dbReference>
<gene>
    <name evidence="3" type="ORF">RGB73_10020</name>
</gene>
<keyword evidence="3" id="KW-0328">Glycosyltransferase</keyword>
<dbReference type="Gene3D" id="3.90.550.10">
    <property type="entry name" value="Spore Coat Polysaccharide Biosynthesis Protein SpsA, Chain A"/>
    <property type="match status" value="1"/>
</dbReference>
<dbReference type="InterPro" id="IPR029044">
    <property type="entry name" value="Nucleotide-diphossugar_trans"/>
</dbReference>
<keyword evidence="4" id="KW-1185">Reference proteome</keyword>
<dbReference type="SUPFAM" id="SSF53448">
    <property type="entry name" value="Nucleotide-diphospho-sugar transferases"/>
    <property type="match status" value="1"/>
</dbReference>
<feature type="domain" description="Glycosyltransferase 2-like" evidence="2">
    <location>
        <begin position="12"/>
        <end position="169"/>
    </location>
</feature>
<dbReference type="EC" id="2.4.-.-" evidence="3"/>
<sequence>MSLPLSPLPLVSVITPSYNQGKFIRDTIDSVLSQDYPHLEHIVVDGGSTDQTLSILQEYAQRDPRFRFVSEPDNGQSHAINKGLAMAQGEIIGWLNSDDTYLPGAIRKAVHAFQQQPACGMIHGLGRVTDEAGQAYSTYPSEKADAKKLFQSCVICQPSAFIRTHVFRQMGGVNEKLQFCMDYELWMRIAKAYPIGFVGEYLANARIHGACKSATQWHSVGVPEVLKSLAKHYSAIPPGWVSYLPHYRGMAVTDLLRQLKTLRSNSTRITGMNRYVDMWAPPILRATMESDPDAPAQILLVKGKIPGVPMQLPKPFTLTALVNGALAKRFTVTRALFALEIPLDPRSLTHRIDISSTSVGAPALPQVENKPVGGYMAEDLIPLTHEETIVYRAFRN</sequence>
<protein>
    <submittedName>
        <fullName evidence="3">Glycosyltransferase family 2 protein</fullName>
        <ecNumber evidence="3">2.4.-.-</ecNumber>
    </submittedName>
</protein>
<organism evidence="3 4">
    <name type="scientific">Brevibacillus brevis</name>
    <name type="common">Bacillus brevis</name>
    <dbReference type="NCBI Taxonomy" id="1393"/>
    <lineage>
        <taxon>Bacteria</taxon>
        <taxon>Bacillati</taxon>
        <taxon>Bacillota</taxon>
        <taxon>Bacilli</taxon>
        <taxon>Bacillales</taxon>
        <taxon>Paenibacillaceae</taxon>
        <taxon>Brevibacillus</taxon>
    </lineage>
</organism>
<reference evidence="3 4" key="1">
    <citation type="submission" date="2023-09" db="EMBL/GenBank/DDBJ databases">
        <title>Complete Genome and Methylome dissection of Bacillus brevis NEB573 original source of BbsI restriction endonuclease.</title>
        <authorList>
            <person name="Fomenkov A."/>
            <person name="Roberts R.D."/>
        </authorList>
    </citation>
    <scope>NUCLEOTIDE SEQUENCE [LARGE SCALE GENOMIC DNA]</scope>
    <source>
        <strain evidence="3 4">NEB573</strain>
    </source>
</reference>
<dbReference type="InterPro" id="IPR050834">
    <property type="entry name" value="Glycosyltransf_2"/>
</dbReference>
<dbReference type="GO" id="GO:0016757">
    <property type="term" value="F:glycosyltransferase activity"/>
    <property type="evidence" value="ECO:0007669"/>
    <property type="project" value="UniProtKB-KW"/>
</dbReference>
<name>A0ABY9T944_BREBE</name>
<evidence type="ECO:0000259" key="2">
    <source>
        <dbReference type="Pfam" id="PF00535"/>
    </source>
</evidence>
<accession>A0ABY9T944</accession>
<dbReference type="EMBL" id="CP134050">
    <property type="protein sequence ID" value="WNC16629.1"/>
    <property type="molecule type" value="Genomic_DNA"/>
</dbReference>
<evidence type="ECO:0000256" key="1">
    <source>
        <dbReference type="ARBA" id="ARBA00006739"/>
    </source>
</evidence>
<dbReference type="PANTHER" id="PTHR43685:SF11">
    <property type="entry name" value="GLYCOSYLTRANSFERASE TAGX-RELATED"/>
    <property type="match status" value="1"/>
</dbReference>
<dbReference type="InterPro" id="IPR001173">
    <property type="entry name" value="Glyco_trans_2-like"/>
</dbReference>
<dbReference type="Pfam" id="PF00535">
    <property type="entry name" value="Glycos_transf_2"/>
    <property type="match status" value="1"/>
</dbReference>
<dbReference type="PANTHER" id="PTHR43685">
    <property type="entry name" value="GLYCOSYLTRANSFERASE"/>
    <property type="match status" value="1"/>
</dbReference>
<keyword evidence="3" id="KW-0808">Transferase</keyword>
<evidence type="ECO:0000313" key="4">
    <source>
        <dbReference type="Proteomes" id="UP001256827"/>
    </source>
</evidence>